<dbReference type="OMA" id="ENITCFR"/>
<sequence>IQSWVGEIRGQAFTMQMSEIEVSDQDVILALTLGLPSSYDTVIIHFDATPPDQLTIDHIITRLLNDETRQSMNRHHSTQNAATTEEALSVTQRRLRPDASEIVCFFCDQKGHYKDACPEKKLWESHK</sequence>
<evidence type="ECO:0000256" key="2">
    <source>
        <dbReference type="PROSITE-ProRule" id="PRU00047"/>
    </source>
</evidence>
<reference evidence="5" key="1">
    <citation type="journal article" date="2017" name="Nat. Ecol. Evol.">
        <title>Genome expansion and lineage-specific genetic innovations in the forest pathogenic fungi Armillaria.</title>
        <authorList>
            <person name="Sipos G."/>
            <person name="Prasanna A.N."/>
            <person name="Walter M.C."/>
            <person name="O'Connor E."/>
            <person name="Balint B."/>
            <person name="Krizsan K."/>
            <person name="Kiss B."/>
            <person name="Hess J."/>
            <person name="Varga T."/>
            <person name="Slot J."/>
            <person name="Riley R."/>
            <person name="Boka B."/>
            <person name="Rigling D."/>
            <person name="Barry K."/>
            <person name="Lee J."/>
            <person name="Mihaltcheva S."/>
            <person name="LaButti K."/>
            <person name="Lipzen A."/>
            <person name="Waldron R."/>
            <person name="Moloney N.M."/>
            <person name="Sperisen C."/>
            <person name="Kredics L."/>
            <person name="Vagvoelgyi C."/>
            <person name="Patrignani A."/>
            <person name="Fitzpatrick D."/>
            <person name="Nagy I."/>
            <person name="Doyle S."/>
            <person name="Anderson J.B."/>
            <person name="Grigoriev I.V."/>
            <person name="Gueldener U."/>
            <person name="Muensterkoetter M."/>
            <person name="Nagy L.G."/>
        </authorList>
    </citation>
    <scope>NUCLEOTIDE SEQUENCE [LARGE SCALE GENOMIC DNA]</scope>
    <source>
        <strain evidence="5">Ar21-2</strain>
    </source>
</reference>
<keyword evidence="2" id="KW-0863">Zinc-finger</keyword>
<accession>A0A2H3DM18</accession>
<dbReference type="GO" id="GO:0003676">
    <property type="term" value="F:nucleic acid binding"/>
    <property type="evidence" value="ECO:0007669"/>
    <property type="project" value="InterPro"/>
</dbReference>
<dbReference type="AlphaFoldDB" id="A0A2H3DM18"/>
<organism evidence="4 5">
    <name type="scientific">Armillaria gallica</name>
    <name type="common">Bulbous honey fungus</name>
    <name type="synonym">Armillaria bulbosa</name>
    <dbReference type="NCBI Taxonomy" id="47427"/>
    <lineage>
        <taxon>Eukaryota</taxon>
        <taxon>Fungi</taxon>
        <taxon>Dikarya</taxon>
        <taxon>Basidiomycota</taxon>
        <taxon>Agaricomycotina</taxon>
        <taxon>Agaricomycetes</taxon>
        <taxon>Agaricomycetidae</taxon>
        <taxon>Agaricales</taxon>
        <taxon>Marasmiineae</taxon>
        <taxon>Physalacriaceae</taxon>
        <taxon>Armillaria</taxon>
    </lineage>
</organism>
<dbReference type="Gene3D" id="4.10.60.10">
    <property type="entry name" value="Zinc finger, CCHC-type"/>
    <property type="match status" value="1"/>
</dbReference>
<evidence type="ECO:0000313" key="4">
    <source>
        <dbReference type="EMBL" id="PBK96259.1"/>
    </source>
</evidence>
<feature type="domain" description="CCHC-type" evidence="3">
    <location>
        <begin position="104"/>
        <end position="119"/>
    </location>
</feature>
<evidence type="ECO:0000259" key="3">
    <source>
        <dbReference type="PROSITE" id="PS50158"/>
    </source>
</evidence>
<evidence type="ECO:0000256" key="1">
    <source>
        <dbReference type="ARBA" id="ARBA00022664"/>
    </source>
</evidence>
<keyword evidence="2" id="KW-0862">Zinc</keyword>
<dbReference type="InParanoid" id="A0A2H3DM18"/>
<feature type="non-terminal residue" evidence="4">
    <location>
        <position position="127"/>
    </location>
</feature>
<dbReference type="PROSITE" id="PS50158">
    <property type="entry name" value="ZF_CCHC"/>
    <property type="match status" value="1"/>
</dbReference>
<dbReference type="GO" id="GO:0008270">
    <property type="term" value="F:zinc ion binding"/>
    <property type="evidence" value="ECO:0007669"/>
    <property type="project" value="UniProtKB-KW"/>
</dbReference>
<dbReference type="OrthoDB" id="3265539at2759"/>
<dbReference type="Proteomes" id="UP000217790">
    <property type="component" value="Unassembled WGS sequence"/>
</dbReference>
<keyword evidence="2" id="KW-0479">Metal-binding</keyword>
<feature type="non-terminal residue" evidence="4">
    <location>
        <position position="1"/>
    </location>
</feature>
<evidence type="ECO:0000313" key="5">
    <source>
        <dbReference type="Proteomes" id="UP000217790"/>
    </source>
</evidence>
<dbReference type="InterPro" id="IPR036875">
    <property type="entry name" value="Znf_CCHC_sf"/>
</dbReference>
<dbReference type="EMBL" id="KZ293651">
    <property type="protein sequence ID" value="PBK96259.1"/>
    <property type="molecule type" value="Genomic_DNA"/>
</dbReference>
<proteinExistence type="predicted"/>
<dbReference type="SUPFAM" id="SSF57756">
    <property type="entry name" value="Retrovirus zinc finger-like domains"/>
    <property type="match status" value="1"/>
</dbReference>
<dbReference type="InterPro" id="IPR001878">
    <property type="entry name" value="Znf_CCHC"/>
</dbReference>
<dbReference type="STRING" id="47427.A0A2H3DM18"/>
<keyword evidence="5" id="KW-1185">Reference proteome</keyword>
<name>A0A2H3DM18_ARMGA</name>
<protein>
    <recommendedName>
        <fullName evidence="3">CCHC-type domain-containing protein</fullName>
    </recommendedName>
</protein>
<gene>
    <name evidence="4" type="ORF">ARMGADRAFT_868429</name>
</gene>
<dbReference type="GO" id="GO:0006397">
    <property type="term" value="P:mRNA processing"/>
    <property type="evidence" value="ECO:0007669"/>
    <property type="project" value="UniProtKB-KW"/>
</dbReference>
<keyword evidence="1" id="KW-0507">mRNA processing</keyword>